<keyword evidence="10" id="KW-1185">Reference proteome</keyword>
<comment type="caution">
    <text evidence="9">The sequence shown here is derived from an EMBL/GenBank/DDBJ whole genome shotgun (WGS) entry which is preliminary data.</text>
</comment>
<keyword evidence="4 6" id="KW-1133">Transmembrane helix</keyword>
<dbReference type="PANTHER" id="PTHR30572:SF18">
    <property type="entry name" value="ABC-TYPE MACROLIDE FAMILY EXPORT SYSTEM PERMEASE COMPONENT 2"/>
    <property type="match status" value="1"/>
</dbReference>
<accession>A0ABP8KNK2</accession>
<dbReference type="PROSITE" id="PS51257">
    <property type="entry name" value="PROKAR_LIPOPROTEIN"/>
    <property type="match status" value="1"/>
</dbReference>
<feature type="transmembrane region" description="Helical" evidence="6">
    <location>
        <begin position="348"/>
        <end position="369"/>
    </location>
</feature>
<evidence type="ECO:0000256" key="4">
    <source>
        <dbReference type="ARBA" id="ARBA00022989"/>
    </source>
</evidence>
<feature type="transmembrane region" description="Helical" evidence="6">
    <location>
        <begin position="389"/>
        <end position="414"/>
    </location>
</feature>
<dbReference type="InterPro" id="IPR025857">
    <property type="entry name" value="MacB_PCD"/>
</dbReference>
<dbReference type="Pfam" id="PF12704">
    <property type="entry name" value="MacB_PCD"/>
    <property type="match status" value="2"/>
</dbReference>
<evidence type="ECO:0000259" key="7">
    <source>
        <dbReference type="Pfam" id="PF02687"/>
    </source>
</evidence>
<feature type="transmembrane region" description="Helical" evidence="6">
    <location>
        <begin position="21"/>
        <end position="41"/>
    </location>
</feature>
<dbReference type="Proteomes" id="UP001500936">
    <property type="component" value="Unassembled WGS sequence"/>
</dbReference>
<sequence length="809" mass="90571">MLRNYLKIAIRNLLRHKSFSVINIVGLSVGVAACLLILQYVSYELSFDKLHIKGDRIYRVRQDRYNDGVLSTQWAGGAFAVGNSFKDAFAEIEDYVKLVKSRAMIATNGDERLKIEKVYWATASFLTVFSYPLVQGNPATALAEPNTVVITETVSRRLFGNRNPIGKTIQLNEEQVYKVTGVLKDLPANTHLKVDMLRSYVTFVNQIKARNKDGSGPETAWQWDGCLTYLLLRPGTNPNALEARFPTVVDKLAGEDHKKYRSAAIYLLQPLRDIHLYSHYMEEAEPNGDGTTVYLLLGVAFFIVIIAWVNYINLATARAINRAKEVGVRKAVGSQRTQLIRQFMMESALLNGLAVILALLVVLIAIPVFNNLSGQELALSLFGNGSFWLTLAGLYIIGVFFSGLYPAFVLSGFNPITVLKGRVSASRQGILLRKGLVVFQFAASLFLLVGTFVVFRQIQFMREQSLGINIDQTLIINPPIIKSDSTFLRQMMAFKEELLRRPAIRHIAASTVVPGEPSGWNAGGIRLKGTAESDGKQYRVIGVDYDFLKTYDLKLLAGRDFAREFGTDPKAVIFNKMAAQHLGFAQPEQAIGKEIDFWGEIFTIVGVTDNFHQQSLRDAYEPLILRLIPDVRGYFSVKMASGEIRSTVDQVRAEWNRFFPGNPFEYTFLDDRFNAQYRADQRFGQVFGLFTGLAILVACLGLFGLASFTTVQRTKEIGIRKVLGASVPEILRLLYKEFALLVLIAFLVATPIAWYATGQWLQGYAFRITPEWDVFVLPFAVVLLIALLTVSFQTLKAALMNPVKSLRTE</sequence>
<feature type="domain" description="MacB-like periplasmic core" evidence="8">
    <location>
        <begin position="446"/>
        <end position="620"/>
    </location>
</feature>
<dbReference type="InterPro" id="IPR050250">
    <property type="entry name" value="Macrolide_Exporter_MacB"/>
</dbReference>
<evidence type="ECO:0000256" key="3">
    <source>
        <dbReference type="ARBA" id="ARBA00022692"/>
    </source>
</evidence>
<evidence type="ECO:0000256" key="5">
    <source>
        <dbReference type="ARBA" id="ARBA00023136"/>
    </source>
</evidence>
<keyword evidence="5 6" id="KW-0472">Membrane</keyword>
<reference evidence="10" key="1">
    <citation type="journal article" date="2019" name="Int. J. Syst. Evol. Microbiol.">
        <title>The Global Catalogue of Microorganisms (GCM) 10K type strain sequencing project: providing services to taxonomists for standard genome sequencing and annotation.</title>
        <authorList>
            <consortium name="The Broad Institute Genomics Platform"/>
            <consortium name="The Broad Institute Genome Sequencing Center for Infectious Disease"/>
            <person name="Wu L."/>
            <person name="Ma J."/>
        </authorList>
    </citation>
    <scope>NUCLEOTIDE SEQUENCE [LARGE SCALE GENOMIC DNA]</scope>
    <source>
        <strain evidence="10">JCM 17925</strain>
    </source>
</reference>
<dbReference type="Pfam" id="PF02687">
    <property type="entry name" value="FtsX"/>
    <property type="match status" value="2"/>
</dbReference>
<protein>
    <submittedName>
        <fullName evidence="9">ABC transporter permease</fullName>
    </submittedName>
</protein>
<feature type="domain" description="ABC3 transporter permease C-terminal" evidence="7">
    <location>
        <begin position="689"/>
        <end position="801"/>
    </location>
</feature>
<organism evidence="9 10">
    <name type="scientific">Nibrella viscosa</name>
    <dbReference type="NCBI Taxonomy" id="1084524"/>
    <lineage>
        <taxon>Bacteria</taxon>
        <taxon>Pseudomonadati</taxon>
        <taxon>Bacteroidota</taxon>
        <taxon>Cytophagia</taxon>
        <taxon>Cytophagales</taxon>
        <taxon>Spirosomataceae</taxon>
        <taxon>Nibrella</taxon>
    </lineage>
</organism>
<evidence type="ECO:0000259" key="8">
    <source>
        <dbReference type="Pfam" id="PF12704"/>
    </source>
</evidence>
<proteinExistence type="predicted"/>
<feature type="transmembrane region" description="Helical" evidence="6">
    <location>
        <begin position="738"/>
        <end position="756"/>
    </location>
</feature>
<dbReference type="EMBL" id="BAABHB010000007">
    <property type="protein sequence ID" value="GAA4410589.1"/>
    <property type="molecule type" value="Genomic_DNA"/>
</dbReference>
<keyword evidence="2" id="KW-1003">Cell membrane</keyword>
<feature type="transmembrane region" description="Helical" evidence="6">
    <location>
        <begin position="776"/>
        <end position="799"/>
    </location>
</feature>
<dbReference type="InterPro" id="IPR003838">
    <property type="entry name" value="ABC3_permease_C"/>
</dbReference>
<feature type="domain" description="ABC3 transporter permease C-terminal" evidence="7">
    <location>
        <begin position="299"/>
        <end position="415"/>
    </location>
</feature>
<evidence type="ECO:0000256" key="1">
    <source>
        <dbReference type="ARBA" id="ARBA00004651"/>
    </source>
</evidence>
<feature type="transmembrane region" description="Helical" evidence="6">
    <location>
        <begin position="293"/>
        <end position="314"/>
    </location>
</feature>
<evidence type="ECO:0000313" key="9">
    <source>
        <dbReference type="EMBL" id="GAA4410589.1"/>
    </source>
</evidence>
<evidence type="ECO:0000256" key="6">
    <source>
        <dbReference type="SAM" id="Phobius"/>
    </source>
</evidence>
<evidence type="ECO:0000256" key="2">
    <source>
        <dbReference type="ARBA" id="ARBA00022475"/>
    </source>
</evidence>
<dbReference type="RefSeq" id="WP_345269203.1">
    <property type="nucleotide sequence ID" value="NZ_BAABHB010000007.1"/>
</dbReference>
<name>A0ABP8KNK2_9BACT</name>
<gene>
    <name evidence="9" type="ORF">GCM10023187_35350</name>
</gene>
<dbReference type="PANTHER" id="PTHR30572">
    <property type="entry name" value="MEMBRANE COMPONENT OF TRANSPORTER-RELATED"/>
    <property type="match status" value="1"/>
</dbReference>
<evidence type="ECO:0000313" key="10">
    <source>
        <dbReference type="Proteomes" id="UP001500936"/>
    </source>
</evidence>
<feature type="transmembrane region" description="Helical" evidence="6">
    <location>
        <begin position="686"/>
        <end position="711"/>
    </location>
</feature>
<comment type="subcellular location">
    <subcellularLocation>
        <location evidence="1">Cell membrane</location>
        <topology evidence="1">Multi-pass membrane protein</topology>
    </subcellularLocation>
</comment>
<feature type="domain" description="MacB-like periplasmic core" evidence="8">
    <location>
        <begin position="20"/>
        <end position="245"/>
    </location>
</feature>
<keyword evidence="3 6" id="KW-0812">Transmembrane</keyword>
<feature type="transmembrane region" description="Helical" evidence="6">
    <location>
        <begin position="435"/>
        <end position="455"/>
    </location>
</feature>